<feature type="region of interest" description="Disordered" evidence="1">
    <location>
        <begin position="1"/>
        <end position="72"/>
    </location>
</feature>
<proteinExistence type="predicted"/>
<name>A0ABQ4SGX3_9HYPH</name>
<gene>
    <name evidence="2" type="ORF">GMJLKIPL_2937</name>
</gene>
<dbReference type="EMBL" id="BPQQ01000032">
    <property type="protein sequence ID" value="GJE01008.1"/>
    <property type="molecule type" value="Genomic_DNA"/>
</dbReference>
<evidence type="ECO:0000256" key="1">
    <source>
        <dbReference type="SAM" id="MobiDB-lite"/>
    </source>
</evidence>
<accession>A0ABQ4SGX3</accession>
<comment type="caution">
    <text evidence="2">The sequence shown here is derived from an EMBL/GenBank/DDBJ whole genome shotgun (WGS) entry which is preliminary data.</text>
</comment>
<sequence length="72" mass="7634">MTGTEGRRGPPPDEPRPATRERDFGDSAGEGSGGSGLDRREVGDDAPATPARHNPLDDVMKPVRPPDTPDRS</sequence>
<evidence type="ECO:0000313" key="3">
    <source>
        <dbReference type="Proteomes" id="UP001055153"/>
    </source>
</evidence>
<reference evidence="2" key="1">
    <citation type="journal article" date="2021" name="Front. Microbiol.">
        <title>Comprehensive Comparative Genomics and Phenotyping of Methylobacterium Species.</title>
        <authorList>
            <person name="Alessa O."/>
            <person name="Ogura Y."/>
            <person name="Fujitani Y."/>
            <person name="Takami H."/>
            <person name="Hayashi T."/>
            <person name="Sahin N."/>
            <person name="Tani A."/>
        </authorList>
    </citation>
    <scope>NUCLEOTIDE SEQUENCE</scope>
    <source>
        <strain evidence="2">DSM 17168</strain>
    </source>
</reference>
<dbReference type="Proteomes" id="UP001055153">
    <property type="component" value="Unassembled WGS sequence"/>
</dbReference>
<protein>
    <submittedName>
        <fullName evidence="2">Uncharacterized protein</fullName>
    </submittedName>
</protein>
<reference evidence="2" key="2">
    <citation type="submission" date="2021-08" db="EMBL/GenBank/DDBJ databases">
        <authorList>
            <person name="Tani A."/>
            <person name="Ola A."/>
            <person name="Ogura Y."/>
            <person name="Katsura K."/>
            <person name="Hayashi T."/>
        </authorList>
    </citation>
    <scope>NUCLEOTIDE SEQUENCE</scope>
    <source>
        <strain evidence="2">DSM 17168</strain>
    </source>
</reference>
<organism evidence="2 3">
    <name type="scientific">Methylobacterium isbiliense</name>
    <dbReference type="NCBI Taxonomy" id="315478"/>
    <lineage>
        <taxon>Bacteria</taxon>
        <taxon>Pseudomonadati</taxon>
        <taxon>Pseudomonadota</taxon>
        <taxon>Alphaproteobacteria</taxon>
        <taxon>Hyphomicrobiales</taxon>
        <taxon>Methylobacteriaceae</taxon>
        <taxon>Methylobacterium</taxon>
    </lineage>
</organism>
<feature type="compositionally biased region" description="Basic and acidic residues" evidence="1">
    <location>
        <begin position="1"/>
        <end position="25"/>
    </location>
</feature>
<keyword evidence="3" id="KW-1185">Reference proteome</keyword>
<dbReference type="RefSeq" id="WP_238235824.1">
    <property type="nucleotide sequence ID" value="NZ_BPQQ01000032.1"/>
</dbReference>
<evidence type="ECO:0000313" key="2">
    <source>
        <dbReference type="EMBL" id="GJE01008.1"/>
    </source>
</evidence>